<comment type="caution">
    <text evidence="2">The sequence shown here is derived from an EMBL/GenBank/DDBJ whole genome shotgun (WGS) entry which is preliminary data.</text>
</comment>
<feature type="region of interest" description="Disordered" evidence="1">
    <location>
        <begin position="1"/>
        <end position="20"/>
    </location>
</feature>
<dbReference type="Proteomes" id="UP000688137">
    <property type="component" value="Unassembled WGS sequence"/>
</dbReference>
<evidence type="ECO:0000313" key="2">
    <source>
        <dbReference type="EMBL" id="CAD8047222.1"/>
    </source>
</evidence>
<keyword evidence="3" id="KW-1185">Reference proteome</keyword>
<dbReference type="EMBL" id="CAJJDM010000008">
    <property type="protein sequence ID" value="CAD8047222.1"/>
    <property type="molecule type" value="Genomic_DNA"/>
</dbReference>
<evidence type="ECO:0000256" key="1">
    <source>
        <dbReference type="SAM" id="MobiDB-lite"/>
    </source>
</evidence>
<gene>
    <name evidence="2" type="ORF">PPRIM_AZ9-3.1.T0110320</name>
</gene>
<organism evidence="2 3">
    <name type="scientific">Paramecium primaurelia</name>
    <dbReference type="NCBI Taxonomy" id="5886"/>
    <lineage>
        <taxon>Eukaryota</taxon>
        <taxon>Sar</taxon>
        <taxon>Alveolata</taxon>
        <taxon>Ciliophora</taxon>
        <taxon>Intramacronucleata</taxon>
        <taxon>Oligohymenophorea</taxon>
        <taxon>Peniculida</taxon>
        <taxon>Parameciidae</taxon>
        <taxon>Paramecium</taxon>
    </lineage>
</organism>
<dbReference type="AlphaFoldDB" id="A0A8S1JWV4"/>
<accession>A0A8S1JWV4</accession>
<sequence>MTSFLKQNIFSSQNTEQPPQTGQVIQLNQQICFQIVLLKRL</sequence>
<proteinExistence type="predicted"/>
<evidence type="ECO:0000313" key="3">
    <source>
        <dbReference type="Proteomes" id="UP000688137"/>
    </source>
</evidence>
<name>A0A8S1JWV4_PARPR</name>
<protein>
    <submittedName>
        <fullName evidence="2">Uncharacterized protein</fullName>
    </submittedName>
</protein>
<reference evidence="2" key="1">
    <citation type="submission" date="2021-01" db="EMBL/GenBank/DDBJ databases">
        <authorList>
            <consortium name="Genoscope - CEA"/>
            <person name="William W."/>
        </authorList>
    </citation>
    <scope>NUCLEOTIDE SEQUENCE</scope>
</reference>